<name>A0AB39CDL0_9VIRU</name>
<proteinExistence type="predicted"/>
<reference evidence="1" key="1">
    <citation type="submission" date="2024-07" db="EMBL/GenBank/DDBJ databases">
        <authorList>
            <person name="Bringhurst R.M."/>
            <person name="Homer T.E."/>
        </authorList>
    </citation>
    <scope>NUCLEOTIDE SEQUENCE</scope>
</reference>
<organism evidence="1">
    <name type="scientific">Pseudomonas phage HRDY3</name>
    <dbReference type="NCBI Taxonomy" id="3236930"/>
    <lineage>
        <taxon>Viruses</taxon>
    </lineage>
</organism>
<protein>
    <submittedName>
        <fullName evidence="1">Uncharacterized protein</fullName>
    </submittedName>
</protein>
<sequence>MNHTKRKPESMFDPDVRPELVAHLHSLGFVGIVPNLYHDRLHVLIDEDGGVMVFPDWEDGKTFEPKTPDQQIRVYIMARMTLVQQRLAEFHLLCEGVLRGIRDIGVVVDGFRHKIPKPKEKRNSVLFQQRQWKSQWALRVRMKALDGWEPIYLSSEFLGEINMELCDVVHTEIQSVEHAMNIITNQDRDDCDDEMLRDIQFNSNFIFTRDNPQEFTQFFFKYGLISCEERVVQATLVSPDTIANELYDNQRKTLTYHAIKLRRAIDKADREMIQELKGRTEQ</sequence>
<dbReference type="EMBL" id="PQ015379">
    <property type="protein sequence ID" value="XDJ14991.1"/>
    <property type="molecule type" value="Genomic_DNA"/>
</dbReference>
<evidence type="ECO:0000313" key="1">
    <source>
        <dbReference type="EMBL" id="XDJ14991.1"/>
    </source>
</evidence>
<accession>A0AB39CDL0</accession>